<comment type="similarity">
    <text evidence="2">Belongs to the lipin family.</text>
</comment>
<dbReference type="Pfam" id="PF08235">
    <property type="entry name" value="LNS2"/>
    <property type="match status" value="1"/>
</dbReference>
<name>A0ABQ7CTE8_BRACR</name>
<dbReference type="Pfam" id="PF16876">
    <property type="entry name" value="Lipin_mid"/>
    <property type="match status" value="1"/>
</dbReference>
<evidence type="ECO:0000256" key="3">
    <source>
        <dbReference type="ARBA" id="ARBA00012638"/>
    </source>
</evidence>
<feature type="compositionally biased region" description="Basic and acidic residues" evidence="5">
    <location>
        <begin position="554"/>
        <end position="577"/>
    </location>
</feature>
<feature type="compositionally biased region" description="Polar residues" evidence="5">
    <location>
        <begin position="323"/>
        <end position="333"/>
    </location>
</feature>
<feature type="region of interest" description="Disordered" evidence="5">
    <location>
        <begin position="270"/>
        <end position="343"/>
    </location>
</feature>
<feature type="domain" description="LNS2/PITP" evidence="6">
    <location>
        <begin position="629"/>
        <end position="785"/>
    </location>
</feature>
<gene>
    <name evidence="7" type="ORF">DY000_02013223</name>
</gene>
<dbReference type="Proteomes" id="UP000266723">
    <property type="component" value="Unassembled WGS sequence"/>
</dbReference>
<dbReference type="PANTHER" id="PTHR12181">
    <property type="entry name" value="LIPIN"/>
    <property type="match status" value="1"/>
</dbReference>
<feature type="region of interest" description="Disordered" evidence="5">
    <location>
        <begin position="382"/>
        <end position="421"/>
    </location>
</feature>
<dbReference type="InterPro" id="IPR007651">
    <property type="entry name" value="Lipin_N"/>
</dbReference>
<proteinExistence type="inferred from homology"/>
<feature type="compositionally biased region" description="Polar residues" evidence="5">
    <location>
        <begin position="270"/>
        <end position="300"/>
    </location>
</feature>
<evidence type="ECO:0000313" key="7">
    <source>
        <dbReference type="EMBL" id="KAF3562674.1"/>
    </source>
</evidence>
<dbReference type="InterPro" id="IPR031315">
    <property type="entry name" value="LNS2/PITP"/>
</dbReference>
<dbReference type="InterPro" id="IPR031703">
    <property type="entry name" value="Lipin_mid"/>
</dbReference>
<accession>A0ABQ7CTE8</accession>
<keyword evidence="4" id="KW-0378">Hydrolase</keyword>
<sequence length="830" mass="91007">MNAVGRIGSYIYRGVGTVSGPFHPFGGAIDIIVVQQPDGSFKSSPWYVRFGKFQGVLKNKRNLIKIEVNGVESSFNMYLAHTGQAYFLRESDDVIGDSETAEVYNLSSGDEADGDDDDDDDKVKLPLKSKSCNYDCPSKPGILGFVFGGRSVRESKVEDGVVGSEEKMVDSDLILETPLVASPTLRYLDEKEQDFRESNNVDDYSEENAILVDNGSTSTVFSVASEVSGELDVCFESAEPRAQDSKQEMLGVPESVENVADDQVDLWSIGTSQEGSSTGSLVQDESKTTTGESQSTSGASVMQPEMEAEQFSFSDLDDCKPAESSSGGSNSPHTVKVDGKEISPANSKVLSEAVDIERKNDVSGEEVERLVESLPIMRLHDNDDMDASPCQPLSQSFDPCSNTSKWDLREDESSSRGLDAESVAESSPNFKAFTHVIANPDVVELSFCKHLLREGMGAEAASQAFNSEKLDMETFASLGPSVLENDKLILKIGGCYFPWEAAAPIILGVVSFGTAQVFEPKGMIAVDQNEKPGDASSTPEGGSWKLWPFSLRKSKNDTEVSSKDAGEPEEKQQEKPLPRPVKKMVRALAPTSEQLASLDLKEGMNTVNFTFSTNIVDARIYLWKWNARIVISDVDGTITRSDVLGQFMPLVGIDWSQTGVTHLFSAVKENGYQLMFLSARAISQASITRQFLVNLKQDGKALPDGPVVISPDGVFPSLYREVIRRAPHEFKISCLVEIRALFPPEHNPFYAGFGNRNTDEISYLEVGIPRGKIFTINPKGQVAVNRRVDTRSYTNLHALVNGMFPATTTSSEREDFNTWNFWKLPPPSFM</sequence>
<evidence type="ECO:0000256" key="4">
    <source>
        <dbReference type="ARBA" id="ARBA00022801"/>
    </source>
</evidence>
<comment type="caution">
    <text evidence="7">The sequence shown here is derived from an EMBL/GenBank/DDBJ whole genome shotgun (WGS) entry which is preliminary data.</text>
</comment>
<dbReference type="SMART" id="SM00775">
    <property type="entry name" value="LNS2"/>
    <property type="match status" value="1"/>
</dbReference>
<evidence type="ECO:0000256" key="5">
    <source>
        <dbReference type="SAM" id="MobiDB-lite"/>
    </source>
</evidence>
<evidence type="ECO:0000313" key="8">
    <source>
        <dbReference type="Proteomes" id="UP000266723"/>
    </source>
</evidence>
<dbReference type="EMBL" id="QGKV02000759">
    <property type="protein sequence ID" value="KAF3562674.1"/>
    <property type="molecule type" value="Genomic_DNA"/>
</dbReference>
<evidence type="ECO:0000256" key="2">
    <source>
        <dbReference type="ARBA" id="ARBA00005476"/>
    </source>
</evidence>
<dbReference type="PANTHER" id="PTHR12181:SF63">
    <property type="entry name" value="PHOSPHATIDATE PHOSPHATASE"/>
    <property type="match status" value="1"/>
</dbReference>
<dbReference type="SUPFAM" id="SSF56784">
    <property type="entry name" value="HAD-like"/>
    <property type="match status" value="1"/>
</dbReference>
<evidence type="ECO:0000259" key="6">
    <source>
        <dbReference type="SMART" id="SM00775"/>
    </source>
</evidence>
<feature type="compositionally biased region" description="Polar residues" evidence="5">
    <location>
        <begin position="391"/>
        <end position="405"/>
    </location>
</feature>
<dbReference type="InterPro" id="IPR026058">
    <property type="entry name" value="LIPIN"/>
</dbReference>
<feature type="region of interest" description="Disordered" evidence="5">
    <location>
        <begin position="527"/>
        <end position="581"/>
    </location>
</feature>
<evidence type="ECO:0000256" key="1">
    <source>
        <dbReference type="ARBA" id="ARBA00001946"/>
    </source>
</evidence>
<dbReference type="EC" id="3.1.3.4" evidence="3"/>
<reference evidence="7 8" key="1">
    <citation type="journal article" date="2020" name="BMC Genomics">
        <title>Intraspecific diversification of the crop wild relative Brassica cretica Lam. using demographic model selection.</title>
        <authorList>
            <person name="Kioukis A."/>
            <person name="Michalopoulou V.A."/>
            <person name="Briers L."/>
            <person name="Pirintsos S."/>
            <person name="Studholme D.J."/>
            <person name="Pavlidis P."/>
            <person name="Sarris P.F."/>
        </authorList>
    </citation>
    <scope>NUCLEOTIDE SEQUENCE [LARGE SCALE GENOMIC DNA]</scope>
    <source>
        <strain evidence="8">cv. PFS-1207/04</strain>
    </source>
</reference>
<organism evidence="7 8">
    <name type="scientific">Brassica cretica</name>
    <name type="common">Mustard</name>
    <dbReference type="NCBI Taxonomy" id="69181"/>
    <lineage>
        <taxon>Eukaryota</taxon>
        <taxon>Viridiplantae</taxon>
        <taxon>Streptophyta</taxon>
        <taxon>Embryophyta</taxon>
        <taxon>Tracheophyta</taxon>
        <taxon>Spermatophyta</taxon>
        <taxon>Magnoliopsida</taxon>
        <taxon>eudicotyledons</taxon>
        <taxon>Gunneridae</taxon>
        <taxon>Pentapetalae</taxon>
        <taxon>rosids</taxon>
        <taxon>malvids</taxon>
        <taxon>Brassicales</taxon>
        <taxon>Brassicaceae</taxon>
        <taxon>Brassiceae</taxon>
        <taxon>Brassica</taxon>
    </lineage>
</organism>
<dbReference type="InterPro" id="IPR013209">
    <property type="entry name" value="LNS2"/>
</dbReference>
<dbReference type="Pfam" id="PF04571">
    <property type="entry name" value="Lipin_N"/>
    <property type="match status" value="1"/>
</dbReference>
<protein>
    <recommendedName>
        <fullName evidence="3">phosphatidate phosphatase</fullName>
        <ecNumber evidence="3">3.1.3.4</ecNumber>
    </recommendedName>
</protein>
<comment type="cofactor">
    <cofactor evidence="1">
        <name>Mg(2+)</name>
        <dbReference type="ChEBI" id="CHEBI:18420"/>
    </cofactor>
</comment>
<keyword evidence="8" id="KW-1185">Reference proteome</keyword>
<dbReference type="InterPro" id="IPR036412">
    <property type="entry name" value="HAD-like_sf"/>
</dbReference>